<name>A0AAJ0CM12_9HYPO</name>
<comment type="caution">
    <text evidence="1">The sequence shown here is derived from an EMBL/GenBank/DDBJ whole genome shotgun (WGS) entry which is preliminary data.</text>
</comment>
<dbReference type="EMBL" id="JASWJB010000129">
    <property type="protein sequence ID" value="KAK2595531.1"/>
    <property type="molecule type" value="Genomic_DNA"/>
</dbReference>
<sequence length="107" mass="11921">MENAENNAALRCQLNGLLYITPTTRLKLARDIKDAIDEEEVENSETTQMLAFAQEVVTNEGSEEDASSIIPKGKNKRPASIKEFYADDNEAWVRKPSASTNLKKPHA</sequence>
<evidence type="ECO:0000313" key="2">
    <source>
        <dbReference type="Proteomes" id="UP001251528"/>
    </source>
</evidence>
<gene>
    <name evidence="1" type="primary">msh1_2</name>
    <name evidence="1" type="ORF">QQS21_006759</name>
</gene>
<dbReference type="Proteomes" id="UP001251528">
    <property type="component" value="Unassembled WGS sequence"/>
</dbReference>
<protein>
    <submittedName>
        <fullName evidence="1">MutS protein 1</fullName>
    </submittedName>
</protein>
<evidence type="ECO:0000313" key="1">
    <source>
        <dbReference type="EMBL" id="KAK2595531.1"/>
    </source>
</evidence>
<dbReference type="AlphaFoldDB" id="A0AAJ0CM12"/>
<proteinExistence type="predicted"/>
<keyword evidence="2" id="KW-1185">Reference proteome</keyword>
<accession>A0AAJ0CM12</accession>
<organism evidence="1 2">
    <name type="scientific">Conoideocrella luteorostrata</name>
    <dbReference type="NCBI Taxonomy" id="1105319"/>
    <lineage>
        <taxon>Eukaryota</taxon>
        <taxon>Fungi</taxon>
        <taxon>Dikarya</taxon>
        <taxon>Ascomycota</taxon>
        <taxon>Pezizomycotina</taxon>
        <taxon>Sordariomycetes</taxon>
        <taxon>Hypocreomycetidae</taxon>
        <taxon>Hypocreales</taxon>
        <taxon>Clavicipitaceae</taxon>
        <taxon>Conoideocrella</taxon>
    </lineage>
</organism>
<reference evidence="1" key="1">
    <citation type="submission" date="2023-06" db="EMBL/GenBank/DDBJ databases">
        <title>Conoideocrella luteorostrata (Hypocreales: Clavicipitaceae), a potential biocontrol fungus for elongate hemlock scale in United States Christmas tree production areas.</title>
        <authorList>
            <person name="Barrett H."/>
            <person name="Lovett B."/>
            <person name="Macias A.M."/>
            <person name="Stajich J.E."/>
            <person name="Kasson M.T."/>
        </authorList>
    </citation>
    <scope>NUCLEOTIDE SEQUENCE</scope>
    <source>
        <strain evidence="1">ARSEF 14590</strain>
    </source>
</reference>